<proteinExistence type="predicted"/>
<protein>
    <recommendedName>
        <fullName evidence="1">BIG2 domain-containing protein</fullName>
    </recommendedName>
</protein>
<dbReference type="SUPFAM" id="SSF49373">
    <property type="entry name" value="Invasin/intimin cell-adhesion fragments"/>
    <property type="match status" value="1"/>
</dbReference>
<gene>
    <name evidence="2" type="ORF">Dxin01_03660</name>
</gene>
<name>A0ABP9VF92_9DEIO</name>
<dbReference type="InterPro" id="IPR003343">
    <property type="entry name" value="Big_2"/>
</dbReference>
<dbReference type="CDD" id="cd05379">
    <property type="entry name" value="CAP_bacterial"/>
    <property type="match status" value="1"/>
</dbReference>
<dbReference type="SUPFAM" id="SSF55797">
    <property type="entry name" value="PR-1-like"/>
    <property type="match status" value="1"/>
</dbReference>
<dbReference type="PANTHER" id="PTHR31157:SF1">
    <property type="entry name" value="SCP DOMAIN-CONTAINING PROTEIN"/>
    <property type="match status" value="1"/>
</dbReference>
<dbReference type="Pfam" id="PF02368">
    <property type="entry name" value="Big_2"/>
    <property type="match status" value="1"/>
</dbReference>
<evidence type="ECO:0000313" key="3">
    <source>
        <dbReference type="Proteomes" id="UP001458946"/>
    </source>
</evidence>
<dbReference type="Gene3D" id="3.40.33.10">
    <property type="entry name" value="CAP"/>
    <property type="match status" value="1"/>
</dbReference>
<dbReference type="EMBL" id="BAABRN010000073">
    <property type="protein sequence ID" value="GAA5503893.1"/>
    <property type="molecule type" value="Genomic_DNA"/>
</dbReference>
<dbReference type="Proteomes" id="UP001458946">
    <property type="component" value="Unassembled WGS sequence"/>
</dbReference>
<keyword evidence="3" id="KW-1185">Reference proteome</keyword>
<dbReference type="InterPro" id="IPR014044">
    <property type="entry name" value="CAP_dom"/>
</dbReference>
<organism evidence="2 3">
    <name type="scientific">Deinococcus xinjiangensis</name>
    <dbReference type="NCBI Taxonomy" id="457454"/>
    <lineage>
        <taxon>Bacteria</taxon>
        <taxon>Thermotogati</taxon>
        <taxon>Deinococcota</taxon>
        <taxon>Deinococci</taxon>
        <taxon>Deinococcales</taxon>
        <taxon>Deinococcaceae</taxon>
        <taxon>Deinococcus</taxon>
    </lineage>
</organism>
<dbReference type="InterPro" id="IPR008964">
    <property type="entry name" value="Invasin/intimin_cell_adhesion"/>
</dbReference>
<reference evidence="2 3" key="1">
    <citation type="submission" date="2024-02" db="EMBL/GenBank/DDBJ databases">
        <title>Deinococcus xinjiangensis NBRC 107630.</title>
        <authorList>
            <person name="Ichikawa N."/>
            <person name="Katano-Makiyama Y."/>
            <person name="Hidaka K."/>
        </authorList>
    </citation>
    <scope>NUCLEOTIDE SEQUENCE [LARGE SCALE GENOMIC DNA]</scope>
    <source>
        <strain evidence="2 3">NBRC 107630</strain>
    </source>
</reference>
<evidence type="ECO:0000313" key="2">
    <source>
        <dbReference type="EMBL" id="GAA5503893.1"/>
    </source>
</evidence>
<dbReference type="Pfam" id="PF00188">
    <property type="entry name" value="CAP"/>
    <property type="match status" value="1"/>
</dbReference>
<evidence type="ECO:0000259" key="1">
    <source>
        <dbReference type="SMART" id="SM00635"/>
    </source>
</evidence>
<accession>A0ABP9VF92</accession>
<dbReference type="InterPro" id="IPR035940">
    <property type="entry name" value="CAP_sf"/>
</dbReference>
<dbReference type="Gene3D" id="2.60.40.1080">
    <property type="match status" value="1"/>
</dbReference>
<dbReference type="PANTHER" id="PTHR31157">
    <property type="entry name" value="SCP DOMAIN-CONTAINING PROTEIN"/>
    <property type="match status" value="1"/>
</dbReference>
<feature type="domain" description="BIG2" evidence="1">
    <location>
        <begin position="60"/>
        <end position="134"/>
    </location>
</feature>
<comment type="caution">
    <text evidence="2">The sequence shown here is derived from an EMBL/GenBank/DDBJ whole genome shotgun (WGS) entry which is preliminary data.</text>
</comment>
<dbReference type="SMART" id="SM00635">
    <property type="entry name" value="BID_2"/>
    <property type="match status" value="1"/>
</dbReference>
<sequence>MKYESFSLTLPPPLGGFTVGVIRQPTRLLLALSLPLLLAACQSSTNTAAPQVTIGEVLDALSPQALTPTTLNIGQTRQFVVTVNGQTAQAGQLLWTSSAPSVASVSQSGLVTALAAGNTTVRAALASNRNAYLDFPVTVLAVSSAPAPTPTPTPAPTPTGTFAQQVLDLTNAARAKGQTCGGVAYPAVAPLTYNAQLEQAAQLHASDMATKNYFSHTSQDGRTFDQRISAAGYAWKQVAENISAGQATPAEVVSGWLASAGHCQNIMSAGLKELGVGYAYNASSTYRYYWVQDFGRQ</sequence>